<name>A0AAW2TYX8_SESRA</name>
<protein>
    <submittedName>
        <fullName evidence="2">Uncharacterized protein</fullName>
    </submittedName>
</protein>
<comment type="caution">
    <text evidence="2">The sequence shown here is derived from an EMBL/GenBank/DDBJ whole genome shotgun (WGS) entry which is preliminary data.</text>
</comment>
<feature type="compositionally biased region" description="Pro residues" evidence="1">
    <location>
        <begin position="48"/>
        <end position="57"/>
    </location>
</feature>
<dbReference type="AlphaFoldDB" id="A0AAW2TYX8"/>
<proteinExistence type="predicted"/>
<feature type="compositionally biased region" description="Pro residues" evidence="1">
    <location>
        <begin position="11"/>
        <end position="22"/>
    </location>
</feature>
<accession>A0AAW2TYX8</accession>
<dbReference type="EMBL" id="JACGWJ010000007">
    <property type="protein sequence ID" value="KAL0409729.1"/>
    <property type="molecule type" value="Genomic_DNA"/>
</dbReference>
<feature type="region of interest" description="Disordered" evidence="1">
    <location>
        <begin position="1"/>
        <end position="57"/>
    </location>
</feature>
<sequence length="57" mass="6159">MAALRERMPVAAPPRVAPPPEAHVPEEEGDEEAPVPVPPAGRRRDIPLPEPLEVPPQ</sequence>
<reference evidence="2" key="1">
    <citation type="submission" date="2020-06" db="EMBL/GenBank/DDBJ databases">
        <authorList>
            <person name="Li T."/>
            <person name="Hu X."/>
            <person name="Zhang T."/>
            <person name="Song X."/>
            <person name="Zhang H."/>
            <person name="Dai N."/>
            <person name="Sheng W."/>
            <person name="Hou X."/>
            <person name="Wei L."/>
        </authorList>
    </citation>
    <scope>NUCLEOTIDE SEQUENCE</scope>
    <source>
        <strain evidence="2">G02</strain>
        <tissue evidence="2">Leaf</tissue>
    </source>
</reference>
<gene>
    <name evidence="2" type="ORF">Sradi_1907300</name>
</gene>
<organism evidence="2">
    <name type="scientific">Sesamum radiatum</name>
    <name type="common">Black benniseed</name>
    <dbReference type="NCBI Taxonomy" id="300843"/>
    <lineage>
        <taxon>Eukaryota</taxon>
        <taxon>Viridiplantae</taxon>
        <taxon>Streptophyta</taxon>
        <taxon>Embryophyta</taxon>
        <taxon>Tracheophyta</taxon>
        <taxon>Spermatophyta</taxon>
        <taxon>Magnoliopsida</taxon>
        <taxon>eudicotyledons</taxon>
        <taxon>Gunneridae</taxon>
        <taxon>Pentapetalae</taxon>
        <taxon>asterids</taxon>
        <taxon>lamiids</taxon>
        <taxon>Lamiales</taxon>
        <taxon>Pedaliaceae</taxon>
        <taxon>Sesamum</taxon>
    </lineage>
</organism>
<reference evidence="2" key="2">
    <citation type="journal article" date="2024" name="Plant">
        <title>Genomic evolution and insights into agronomic trait innovations of Sesamum species.</title>
        <authorList>
            <person name="Miao H."/>
            <person name="Wang L."/>
            <person name="Qu L."/>
            <person name="Liu H."/>
            <person name="Sun Y."/>
            <person name="Le M."/>
            <person name="Wang Q."/>
            <person name="Wei S."/>
            <person name="Zheng Y."/>
            <person name="Lin W."/>
            <person name="Duan Y."/>
            <person name="Cao H."/>
            <person name="Xiong S."/>
            <person name="Wang X."/>
            <person name="Wei L."/>
            <person name="Li C."/>
            <person name="Ma Q."/>
            <person name="Ju M."/>
            <person name="Zhao R."/>
            <person name="Li G."/>
            <person name="Mu C."/>
            <person name="Tian Q."/>
            <person name="Mei H."/>
            <person name="Zhang T."/>
            <person name="Gao T."/>
            <person name="Zhang H."/>
        </authorList>
    </citation>
    <scope>NUCLEOTIDE SEQUENCE</scope>
    <source>
        <strain evidence="2">G02</strain>
    </source>
</reference>
<evidence type="ECO:0000313" key="2">
    <source>
        <dbReference type="EMBL" id="KAL0409729.1"/>
    </source>
</evidence>
<evidence type="ECO:0000256" key="1">
    <source>
        <dbReference type="SAM" id="MobiDB-lite"/>
    </source>
</evidence>